<dbReference type="RefSeq" id="WP_022630926.1">
    <property type="nucleotide sequence ID" value="NZ_CP011428.1"/>
</dbReference>
<dbReference type="AlphaFoldDB" id="A0A0F7J5L6"/>
<evidence type="ECO:0000313" key="2">
    <source>
        <dbReference type="EMBL" id="HAC9362571.1"/>
    </source>
</evidence>
<dbReference type="InterPro" id="IPR055869">
    <property type="entry name" value="DUF7446"/>
</dbReference>
<dbReference type="PATRIC" id="fig|59201.158.peg.355"/>
<reference evidence="2" key="2">
    <citation type="journal article" date="2018" name="Genome Biol.">
        <title>SKESA: strategic k-mer extension for scrupulous assemblies.</title>
        <authorList>
            <person name="Souvorov A."/>
            <person name="Agarwala R."/>
            <person name="Lipman D.J."/>
        </authorList>
    </citation>
    <scope>NUCLEOTIDE SEQUENCE</scope>
    <source>
        <strain evidence="2">L04603-15</strain>
    </source>
</reference>
<proteinExistence type="predicted"/>
<dbReference type="Pfam" id="PF24233">
    <property type="entry name" value="DUF7446"/>
    <property type="match status" value="1"/>
</dbReference>
<name>A0A0F7J5L6_SALTM</name>
<evidence type="ECO:0000313" key="1">
    <source>
        <dbReference type="EMBL" id="AKH05951.1"/>
    </source>
</evidence>
<protein>
    <submittedName>
        <fullName evidence="1">Uncharacterized protein</fullName>
    </submittedName>
</protein>
<dbReference type="EMBL" id="CP011428">
    <property type="protein sequence ID" value="AKH05951.1"/>
    <property type="molecule type" value="Genomic_DNA"/>
</dbReference>
<gene>
    <name evidence="2" type="ORF">G0K05_09690</name>
    <name evidence="3" type="ORF">G4F91_17920</name>
    <name evidence="1" type="ORF">SE14_00353</name>
</gene>
<evidence type="ECO:0000313" key="3">
    <source>
        <dbReference type="EMBL" id="QJB92989.1"/>
    </source>
</evidence>
<reference evidence="3" key="4">
    <citation type="submission" date="2020-04" db="EMBL/GenBank/DDBJ databases">
        <title>Closed genome sequences and antimicrobial resistance profile of eight wild bird Salmonella strains obtained with MinIon and MiSeq sequencing.</title>
        <authorList>
            <person name="Naushad S."/>
            <person name="Duceppe M.-O."/>
            <person name="Dupras A.A."/>
            <person name="Gao R."/>
            <person name="Ogunremi D."/>
        </authorList>
    </citation>
    <scope>NUCLEOTIDE SEQUENCE</scope>
    <source>
        <strain evidence="3">OLF-FSR1_WB_Junco_ST-35</strain>
    </source>
</reference>
<accession>A0A0F7J5L6</accession>
<sequence length="80" mass="9100">MKIKTMGASLLSGRIFQGTLNTEKGMWVGKKEDVTEQAVKAVAEHMMIKDQKYAYETKDGKWLIISHQLVDKLPEEFIAD</sequence>
<organism evidence="1 4">
    <name type="scientific">Salmonella typhimurium</name>
    <dbReference type="NCBI Taxonomy" id="90371"/>
    <lineage>
        <taxon>Bacteria</taxon>
        <taxon>Pseudomonadati</taxon>
        <taxon>Pseudomonadota</taxon>
        <taxon>Gammaproteobacteria</taxon>
        <taxon>Enterobacterales</taxon>
        <taxon>Enterobacteriaceae</taxon>
        <taxon>Salmonella</taxon>
    </lineage>
</organism>
<dbReference type="Proteomes" id="UP000034636">
    <property type="component" value="Chromosome"/>
</dbReference>
<evidence type="ECO:0000313" key="4">
    <source>
        <dbReference type="Proteomes" id="UP000034636"/>
    </source>
</evidence>
<dbReference type="EMBL" id="DAANDG010000018">
    <property type="protein sequence ID" value="HAC9362571.1"/>
    <property type="molecule type" value="Genomic_DNA"/>
</dbReference>
<dbReference type="EMBL" id="CP051280">
    <property type="protein sequence ID" value="QJB92989.1"/>
    <property type="molecule type" value="Genomic_DNA"/>
</dbReference>
<reference evidence="1 4" key="1">
    <citation type="journal article" date="2015" name="Genome Announc.">
        <title>Complete Genome Sequencing of a Multidrug-Resistant and Human-Invasive Salmonella enterica Serovar Typhimurium Strain of the Emerging Sequence Type 213 Genotype.</title>
        <authorList>
            <person name="Calva E."/>
            <person name="Silva C."/>
            <person name="Zaidi M.B."/>
            <person name="Sanchez-Flores A."/>
            <person name="Estrada K."/>
            <person name="Silva G.G."/>
            <person name="Soto-Jimenez L.M."/>
            <person name="Wiesner M."/>
            <person name="Fernandez-Mora M."/>
            <person name="Edwards R.A."/>
            <person name="Vinuesa P."/>
        </authorList>
    </citation>
    <scope>NUCLEOTIDE SEQUENCE [LARGE SCALE GENOMIC DNA]</scope>
    <source>
        <strain evidence="1 4">YU39</strain>
    </source>
</reference>
<reference evidence="2" key="3">
    <citation type="submission" date="2019-01" db="EMBL/GenBank/DDBJ databases">
        <authorList>
            <consortium name="NCBI Pathogen Detection Project"/>
        </authorList>
    </citation>
    <scope>NUCLEOTIDE SEQUENCE</scope>
    <source>
        <strain evidence="2">L04603-15</strain>
    </source>
</reference>